<evidence type="ECO:0000256" key="1">
    <source>
        <dbReference type="ARBA" id="ARBA00009998"/>
    </source>
</evidence>
<name>A0ABV0JHU9_9CYAN</name>
<feature type="region of interest" description="Disordered" evidence="7">
    <location>
        <begin position="1"/>
        <end position="21"/>
    </location>
</feature>
<dbReference type="Gene3D" id="1.10.287.1040">
    <property type="entry name" value="Exonuclease VII, small subunit"/>
    <property type="match status" value="1"/>
</dbReference>
<keyword evidence="2 6" id="KW-0963">Cytoplasm</keyword>
<evidence type="ECO:0000313" key="9">
    <source>
        <dbReference type="Proteomes" id="UP001442494"/>
    </source>
</evidence>
<comment type="caution">
    <text evidence="8">The sequence shown here is derived from an EMBL/GenBank/DDBJ whole genome shotgun (WGS) entry which is preliminary data.</text>
</comment>
<comment type="function">
    <text evidence="6">Bidirectionally degrades single-stranded DNA into large acid-insoluble oligonucleotides, which are then degraded further into small acid-soluble oligonucleotides.</text>
</comment>
<evidence type="ECO:0000256" key="3">
    <source>
        <dbReference type="ARBA" id="ARBA00022722"/>
    </source>
</evidence>
<comment type="subunit">
    <text evidence="6">Heterooligomer composed of large and small subunits.</text>
</comment>
<comment type="subcellular location">
    <subcellularLocation>
        <location evidence="6">Cytoplasm</location>
    </subcellularLocation>
</comment>
<dbReference type="RefSeq" id="WP_190424340.1">
    <property type="nucleotide sequence ID" value="NZ_JAMPKK010000001.1"/>
</dbReference>
<dbReference type="NCBIfam" id="TIGR01280">
    <property type="entry name" value="xseB"/>
    <property type="match status" value="1"/>
</dbReference>
<keyword evidence="5 6" id="KW-0269">Exonuclease</keyword>
<organism evidence="8 9">
    <name type="scientific">Funiculus sociatus GB2-A5</name>
    <dbReference type="NCBI Taxonomy" id="2933946"/>
    <lineage>
        <taxon>Bacteria</taxon>
        <taxon>Bacillati</taxon>
        <taxon>Cyanobacteriota</taxon>
        <taxon>Cyanophyceae</taxon>
        <taxon>Coleofasciculales</taxon>
        <taxon>Coleofasciculaceae</taxon>
        <taxon>Funiculus</taxon>
    </lineage>
</organism>
<dbReference type="InterPro" id="IPR037004">
    <property type="entry name" value="Exonuc_VII_ssu_sf"/>
</dbReference>
<evidence type="ECO:0000313" key="8">
    <source>
        <dbReference type="EMBL" id="MEP0862981.1"/>
    </source>
</evidence>
<comment type="catalytic activity">
    <reaction evidence="6">
        <text>Exonucleolytic cleavage in either 5'- to 3'- or 3'- to 5'-direction to yield nucleoside 5'-phosphates.</text>
        <dbReference type="EC" id="3.1.11.6"/>
    </reaction>
</comment>
<reference evidence="8 9" key="1">
    <citation type="submission" date="2022-04" db="EMBL/GenBank/DDBJ databases">
        <title>Positive selection, recombination, and allopatry shape intraspecific diversity of widespread and dominant cyanobacteria.</title>
        <authorList>
            <person name="Wei J."/>
            <person name="Shu W."/>
            <person name="Hu C."/>
        </authorList>
    </citation>
    <scope>NUCLEOTIDE SEQUENCE [LARGE SCALE GENOMIC DNA]</scope>
    <source>
        <strain evidence="8 9">GB2-A5</strain>
    </source>
</reference>
<comment type="similarity">
    <text evidence="1 6">Belongs to the XseB family.</text>
</comment>
<accession>A0ABV0JHU9</accession>
<evidence type="ECO:0000256" key="4">
    <source>
        <dbReference type="ARBA" id="ARBA00022801"/>
    </source>
</evidence>
<evidence type="ECO:0000256" key="2">
    <source>
        <dbReference type="ARBA" id="ARBA00022490"/>
    </source>
</evidence>
<evidence type="ECO:0000256" key="5">
    <source>
        <dbReference type="ARBA" id="ARBA00022839"/>
    </source>
</evidence>
<evidence type="ECO:0000256" key="7">
    <source>
        <dbReference type="SAM" id="MobiDB-lite"/>
    </source>
</evidence>
<dbReference type="HAMAP" id="MF_00337">
    <property type="entry name" value="Exonuc_7_S"/>
    <property type="match status" value="1"/>
</dbReference>
<keyword evidence="3 6" id="KW-0540">Nuclease</keyword>
<evidence type="ECO:0000256" key="6">
    <source>
        <dbReference type="HAMAP-Rule" id="MF_00337"/>
    </source>
</evidence>
<dbReference type="InterPro" id="IPR003761">
    <property type="entry name" value="Exonuc_VII_S"/>
</dbReference>
<dbReference type="Pfam" id="PF02609">
    <property type="entry name" value="Exonuc_VII_S"/>
    <property type="match status" value="1"/>
</dbReference>
<proteinExistence type="inferred from homology"/>
<keyword evidence="4 6" id="KW-0378">Hydrolase</keyword>
<dbReference type="GO" id="GO:0008855">
    <property type="term" value="F:exodeoxyribonuclease VII activity"/>
    <property type="evidence" value="ECO:0007669"/>
    <property type="project" value="UniProtKB-EC"/>
</dbReference>
<sequence>MSKSTSTSDGSKKKRSNAQLPPDWNYEATVAKVEALIRQIEAGKLDLAEVFNEFNSAVEYLRQCETFLQERQQQMNLLIETLEDDSKD</sequence>
<gene>
    <name evidence="6 8" type="primary">xseB</name>
    <name evidence="8" type="ORF">NDI37_00625</name>
</gene>
<dbReference type="Proteomes" id="UP001442494">
    <property type="component" value="Unassembled WGS sequence"/>
</dbReference>
<keyword evidence="9" id="KW-1185">Reference proteome</keyword>
<dbReference type="EMBL" id="JAMPKK010000001">
    <property type="protein sequence ID" value="MEP0862981.1"/>
    <property type="molecule type" value="Genomic_DNA"/>
</dbReference>
<dbReference type="EC" id="3.1.11.6" evidence="6"/>
<dbReference type="SUPFAM" id="SSF116842">
    <property type="entry name" value="XseB-like"/>
    <property type="match status" value="1"/>
</dbReference>
<protein>
    <recommendedName>
        <fullName evidence="6">Exodeoxyribonuclease 7 small subunit</fullName>
        <ecNumber evidence="6">3.1.11.6</ecNumber>
    </recommendedName>
    <alternativeName>
        <fullName evidence="6">Exodeoxyribonuclease VII small subunit</fullName>
        <shortName evidence="6">Exonuclease VII small subunit</shortName>
    </alternativeName>
</protein>